<proteinExistence type="predicted"/>
<comment type="caution">
    <text evidence="2">The sequence shown here is derived from an EMBL/GenBank/DDBJ whole genome shotgun (WGS) entry which is preliminary data.</text>
</comment>
<reference evidence="2 3" key="1">
    <citation type="submission" date="2024-04" db="EMBL/GenBank/DDBJ databases">
        <authorList>
            <person name="Rising A."/>
            <person name="Reimegard J."/>
            <person name="Sonavane S."/>
            <person name="Akerstrom W."/>
            <person name="Nylinder S."/>
            <person name="Hedman E."/>
            <person name="Kallberg Y."/>
        </authorList>
    </citation>
    <scope>NUCLEOTIDE SEQUENCE [LARGE SCALE GENOMIC DNA]</scope>
</reference>
<feature type="region of interest" description="Disordered" evidence="1">
    <location>
        <begin position="19"/>
        <end position="39"/>
    </location>
</feature>
<gene>
    <name evidence="2" type="ORF">LARSCL_LOCUS14628</name>
</gene>
<evidence type="ECO:0000256" key="1">
    <source>
        <dbReference type="SAM" id="MobiDB-lite"/>
    </source>
</evidence>
<name>A0AAV2AWF5_9ARAC</name>
<organism evidence="2 3">
    <name type="scientific">Larinioides sclopetarius</name>
    <dbReference type="NCBI Taxonomy" id="280406"/>
    <lineage>
        <taxon>Eukaryota</taxon>
        <taxon>Metazoa</taxon>
        <taxon>Ecdysozoa</taxon>
        <taxon>Arthropoda</taxon>
        <taxon>Chelicerata</taxon>
        <taxon>Arachnida</taxon>
        <taxon>Araneae</taxon>
        <taxon>Araneomorphae</taxon>
        <taxon>Entelegynae</taxon>
        <taxon>Araneoidea</taxon>
        <taxon>Araneidae</taxon>
        <taxon>Larinioides</taxon>
    </lineage>
</organism>
<sequence>MPYFQSDVFKLEFLTDREEEEEVVFPDDEPNEVIDANDD</sequence>
<accession>A0AAV2AWF5</accession>
<evidence type="ECO:0000313" key="3">
    <source>
        <dbReference type="Proteomes" id="UP001497382"/>
    </source>
</evidence>
<dbReference type="AlphaFoldDB" id="A0AAV2AWF5"/>
<keyword evidence="3" id="KW-1185">Reference proteome</keyword>
<dbReference type="Proteomes" id="UP001497382">
    <property type="component" value="Unassembled WGS sequence"/>
</dbReference>
<dbReference type="EMBL" id="CAXIEN010000213">
    <property type="protein sequence ID" value="CAL1287103.1"/>
    <property type="molecule type" value="Genomic_DNA"/>
</dbReference>
<protein>
    <submittedName>
        <fullName evidence="2">Uncharacterized protein</fullName>
    </submittedName>
</protein>
<evidence type="ECO:0000313" key="2">
    <source>
        <dbReference type="EMBL" id="CAL1287103.1"/>
    </source>
</evidence>